<dbReference type="InterPro" id="IPR037026">
    <property type="entry name" value="Vgr_OB-fold_dom_sf"/>
</dbReference>
<accession>A0A1J0AH35</accession>
<keyword evidence="3" id="KW-1185">Reference proteome</keyword>
<dbReference type="Pfam" id="PF04717">
    <property type="entry name" value="Phage_base_V"/>
    <property type="match status" value="1"/>
</dbReference>
<evidence type="ECO:0000313" key="2">
    <source>
        <dbReference type="EMBL" id="APB35231.1"/>
    </source>
</evidence>
<dbReference type="SUPFAM" id="SSF69349">
    <property type="entry name" value="Phage fibre proteins"/>
    <property type="match status" value="1"/>
</dbReference>
<dbReference type="InterPro" id="IPR006531">
    <property type="entry name" value="Gp5/Vgr_OB"/>
</dbReference>
<protein>
    <submittedName>
        <fullName evidence="2">Rhs element Vgr protein</fullName>
    </submittedName>
</protein>
<dbReference type="SUPFAM" id="SSF69255">
    <property type="entry name" value="gp5 N-terminal domain-like"/>
    <property type="match status" value="1"/>
</dbReference>
<sequence length="610" mass="67778">MTNATYVAVPLLQIGGQNAPDNLMEDILQISVEESLHLPGMFTLVIYNPYLPGRQEDKPWRYDDLLRVGQKVKIGFQSSTTMASEFAELHQDYVMDGEITALESHFTSDSQAPVIVRGYDISHRLHRGRYNRSFQNYTDTDVVREIAGQMGISLGQLDASGEVHDYIFQENQTNMEFLRQRATRIGFELFVQNGQLYFRKPSTNGTLQLKWLQDIHSFRVRVTTAEQVSGVEVRAWDYSQKQAIVASKQSGQVLTQTDQGAGVNVSQTAGFNQDSPKLLVVDQPLFQAKQVEQMAQALSDGLAGEFVQADARGEGDPRIRPGRVVELKDMGKYSGRYYITETRHLYHQRRFLTEFSVRGLQGRDILAFLSPPTHLKPGQTFLVGLVTNNKDPKGWGRVKVKFPTLTPQEDGSAHESNWARVVAVGAGAERGFDCLPEVNDEVLVGFEHGDIHRPYILGNVWNGKDKPPVPVAESIEQGKVRLRTFRTRKGHQVQFIEEDKNNSQQGIRVETAKGHRIICNDSANTIEIHTQGGQKIILDDRQGKIILQATGPVEVNAHQGIKLQTGGQIELTGNQGIKLQTGGTIQVTGNQGVQLQSGGAIGANGRVLNT</sequence>
<evidence type="ECO:0000313" key="3">
    <source>
        <dbReference type="Proteomes" id="UP000180235"/>
    </source>
</evidence>
<gene>
    <name evidence="2" type="ORF">GlitD10_2886</name>
</gene>
<evidence type="ECO:0000259" key="1">
    <source>
        <dbReference type="Pfam" id="PF04717"/>
    </source>
</evidence>
<proteinExistence type="predicted"/>
<reference evidence="2 3" key="1">
    <citation type="submission" date="2016-10" db="EMBL/GenBank/DDBJ databases">
        <title>Description of Gloeomargarita lithophora gen. nov., sp. nov., a thylakoid-bearing basal-branching cyanobacterium with intracellular carbonates, and proposal for Gloeomargaritales ord. nov.</title>
        <authorList>
            <person name="Moreira D."/>
            <person name="Tavera R."/>
            <person name="Benzerara K."/>
            <person name="Skouri-Panet F."/>
            <person name="Couradeau E."/>
            <person name="Gerard E."/>
            <person name="Loussert C."/>
            <person name="Novelo E."/>
            <person name="Zivanovic Y."/>
            <person name="Lopez-Garcia P."/>
        </authorList>
    </citation>
    <scope>NUCLEOTIDE SEQUENCE [LARGE SCALE GENOMIC DNA]</scope>
    <source>
        <strain evidence="2 3">D10</strain>
    </source>
</reference>
<dbReference type="Pfam" id="PF05954">
    <property type="entry name" value="Phage_GPD"/>
    <property type="match status" value="1"/>
</dbReference>
<dbReference type="NCBIfam" id="NF033848">
    <property type="entry name" value="VgrG_rel"/>
    <property type="match status" value="1"/>
</dbReference>
<dbReference type="OrthoDB" id="9762420at2"/>
<dbReference type="AlphaFoldDB" id="A0A1J0AH35"/>
<dbReference type="SUPFAM" id="SSF69279">
    <property type="entry name" value="Phage tail proteins"/>
    <property type="match status" value="1"/>
</dbReference>
<dbReference type="InterPro" id="IPR047702">
    <property type="entry name" value="VgrG-rel"/>
</dbReference>
<dbReference type="STRING" id="1188229.GlitD10_2886"/>
<dbReference type="RefSeq" id="WP_071455557.1">
    <property type="nucleotide sequence ID" value="NZ_CP017675.1"/>
</dbReference>
<dbReference type="Proteomes" id="UP000180235">
    <property type="component" value="Chromosome"/>
</dbReference>
<dbReference type="EMBL" id="CP017675">
    <property type="protein sequence ID" value="APB35231.1"/>
    <property type="molecule type" value="Genomic_DNA"/>
</dbReference>
<name>A0A1J0AH35_9CYAN</name>
<feature type="domain" description="Gp5/Type VI secretion system Vgr protein OB-fold" evidence="1">
    <location>
        <begin position="383"/>
        <end position="461"/>
    </location>
</feature>
<dbReference type="KEGG" id="glt:GlitD10_2886"/>
<dbReference type="Gene3D" id="2.40.50.230">
    <property type="entry name" value="Gp5 N-terminal domain"/>
    <property type="match status" value="1"/>
</dbReference>
<organism evidence="2 3">
    <name type="scientific">Gloeomargarita lithophora Alchichica-D10</name>
    <dbReference type="NCBI Taxonomy" id="1188229"/>
    <lineage>
        <taxon>Bacteria</taxon>
        <taxon>Bacillati</taxon>
        <taxon>Cyanobacteriota</taxon>
        <taxon>Cyanophyceae</taxon>
        <taxon>Gloeomargaritales</taxon>
        <taxon>Gloeomargaritaceae</taxon>
        <taxon>Gloeomargarita</taxon>
    </lineage>
</organism>